<dbReference type="GO" id="GO:0005886">
    <property type="term" value="C:plasma membrane"/>
    <property type="evidence" value="ECO:0007669"/>
    <property type="project" value="UniProtKB-SubCell"/>
</dbReference>
<dbReference type="GO" id="GO:0004984">
    <property type="term" value="F:olfactory receptor activity"/>
    <property type="evidence" value="ECO:0007669"/>
    <property type="project" value="InterPro"/>
</dbReference>
<keyword evidence="2" id="KW-1003">Cell membrane</keyword>
<evidence type="ECO:0000256" key="10">
    <source>
        <dbReference type="RuleBase" id="RU351113"/>
    </source>
</evidence>
<evidence type="ECO:0000256" key="5">
    <source>
        <dbReference type="ARBA" id="ARBA00022725"/>
    </source>
</evidence>
<keyword evidence="9 10" id="KW-0807">Transducer</keyword>
<proteinExistence type="inferred from homology"/>
<evidence type="ECO:0000256" key="6">
    <source>
        <dbReference type="ARBA" id="ARBA00022989"/>
    </source>
</evidence>
<dbReference type="PANTHER" id="PTHR21137:SF35">
    <property type="entry name" value="ODORANT RECEPTOR 19A-RELATED"/>
    <property type="match status" value="1"/>
</dbReference>
<dbReference type="GO" id="GO:0005549">
    <property type="term" value="F:odorant binding"/>
    <property type="evidence" value="ECO:0007669"/>
    <property type="project" value="InterPro"/>
</dbReference>
<keyword evidence="3 10" id="KW-0716">Sensory transduction</keyword>
<keyword evidence="5 10" id="KW-0552">Olfaction</keyword>
<comment type="similarity">
    <text evidence="10">Belongs to the insect chemoreceptor superfamily. Heteromeric odorant receptor channel (TC 1.A.69) family.</text>
</comment>
<feature type="transmembrane region" description="Helical" evidence="10">
    <location>
        <begin position="136"/>
        <end position="158"/>
    </location>
</feature>
<comment type="subcellular location">
    <subcellularLocation>
        <location evidence="1 10">Cell membrane</location>
        <topology evidence="1 10">Multi-pass membrane protein</topology>
    </subcellularLocation>
</comment>
<protein>
    <recommendedName>
        <fullName evidence="10">Odorant receptor</fullName>
    </recommendedName>
</protein>
<keyword evidence="6 10" id="KW-1133">Transmembrane helix</keyword>
<dbReference type="Proteomes" id="UP000515204">
    <property type="component" value="Unplaced"/>
</dbReference>
<name>A0A6P3XPT6_DINQU</name>
<feature type="transmembrane region" description="Helical" evidence="10">
    <location>
        <begin position="88"/>
        <end position="108"/>
    </location>
</feature>
<accession>A0A6P3XPT6</accession>
<dbReference type="OrthoDB" id="6765072at2759"/>
<keyword evidence="4 10" id="KW-0812">Transmembrane</keyword>
<evidence type="ECO:0000256" key="4">
    <source>
        <dbReference type="ARBA" id="ARBA00022692"/>
    </source>
</evidence>
<comment type="caution">
    <text evidence="10">Lacks conserved residue(s) required for the propagation of feature annotation.</text>
</comment>
<evidence type="ECO:0000313" key="11">
    <source>
        <dbReference type="Proteomes" id="UP000515204"/>
    </source>
</evidence>
<evidence type="ECO:0000256" key="3">
    <source>
        <dbReference type="ARBA" id="ARBA00022606"/>
    </source>
</evidence>
<dbReference type="Pfam" id="PF02949">
    <property type="entry name" value="7tm_6"/>
    <property type="match status" value="1"/>
</dbReference>
<dbReference type="InterPro" id="IPR004117">
    <property type="entry name" value="7tm6_olfct_rcpt"/>
</dbReference>
<dbReference type="RefSeq" id="XP_014480019.1">
    <property type="nucleotide sequence ID" value="XM_014624533.1"/>
</dbReference>
<evidence type="ECO:0000256" key="1">
    <source>
        <dbReference type="ARBA" id="ARBA00004651"/>
    </source>
</evidence>
<feature type="transmembrane region" description="Helical" evidence="10">
    <location>
        <begin position="250"/>
        <end position="273"/>
    </location>
</feature>
<keyword evidence="7 10" id="KW-0472">Membrane</keyword>
<feature type="transmembrane region" description="Helical" evidence="10">
    <location>
        <begin position="217"/>
        <end position="244"/>
    </location>
</feature>
<sequence>MGTAQVFQYTYVINNKPASFSEFMDGVSNTVTHSLILIKLIVLWVNQRTFWDMLRMMSADWQNHASNHQTRNMMTKAAFLSRRMSRMIVALNLCSVLLYSFGIIAANAGDPEKWEPYNRELILKMKFPFKISTHTIYVAITVVQFIHLVFLGFNLSILNSLLATLILHIGGQIEILQDWLKRAFSRNGSEPSDKITPQLLIMKHQQIITFSENIEKLYTYIALMILLSDTMIICCLGFVIAISFNEPNAAAILVKCILFYIAMNVDVFMYCYAGEYLSAKSKLIGNAAYNSLWYDVAAKNSQIVVFVILRSQKLMTITCGKIMELSLERFTSVVKASASYMSVLLAMY</sequence>
<evidence type="ECO:0000256" key="7">
    <source>
        <dbReference type="ARBA" id="ARBA00023136"/>
    </source>
</evidence>
<dbReference type="KEGG" id="dqu:106747186"/>
<dbReference type="GeneID" id="106747186"/>
<evidence type="ECO:0000256" key="9">
    <source>
        <dbReference type="ARBA" id="ARBA00023224"/>
    </source>
</evidence>
<dbReference type="AlphaFoldDB" id="A0A6P3XPT6"/>
<dbReference type="GO" id="GO:0007165">
    <property type="term" value="P:signal transduction"/>
    <property type="evidence" value="ECO:0007669"/>
    <property type="project" value="UniProtKB-KW"/>
</dbReference>
<dbReference type="PANTHER" id="PTHR21137">
    <property type="entry name" value="ODORANT RECEPTOR"/>
    <property type="match status" value="1"/>
</dbReference>
<reference evidence="12" key="1">
    <citation type="submission" date="2025-08" db="UniProtKB">
        <authorList>
            <consortium name="RefSeq"/>
        </authorList>
    </citation>
    <scope>IDENTIFICATION</scope>
</reference>
<evidence type="ECO:0000313" key="12">
    <source>
        <dbReference type="RefSeq" id="XP_014480019.1"/>
    </source>
</evidence>
<evidence type="ECO:0000256" key="2">
    <source>
        <dbReference type="ARBA" id="ARBA00022475"/>
    </source>
</evidence>
<organism evidence="11 12">
    <name type="scientific">Dinoponera quadriceps</name>
    <name type="common">South American ant</name>
    <dbReference type="NCBI Taxonomy" id="609295"/>
    <lineage>
        <taxon>Eukaryota</taxon>
        <taxon>Metazoa</taxon>
        <taxon>Ecdysozoa</taxon>
        <taxon>Arthropoda</taxon>
        <taxon>Hexapoda</taxon>
        <taxon>Insecta</taxon>
        <taxon>Pterygota</taxon>
        <taxon>Neoptera</taxon>
        <taxon>Endopterygota</taxon>
        <taxon>Hymenoptera</taxon>
        <taxon>Apocrita</taxon>
        <taxon>Aculeata</taxon>
        <taxon>Formicoidea</taxon>
        <taxon>Formicidae</taxon>
        <taxon>Ponerinae</taxon>
        <taxon>Ponerini</taxon>
        <taxon>Dinoponera</taxon>
    </lineage>
</organism>
<evidence type="ECO:0000256" key="8">
    <source>
        <dbReference type="ARBA" id="ARBA00023170"/>
    </source>
</evidence>
<gene>
    <name evidence="12" type="primary">LOC106747186</name>
</gene>
<keyword evidence="11" id="KW-1185">Reference proteome</keyword>
<keyword evidence="8 10" id="KW-0675">Receptor</keyword>